<keyword evidence="3" id="KW-1185">Reference proteome</keyword>
<name>A0A0K0N5M8_9CAUD</name>
<evidence type="ECO:0000313" key="3">
    <source>
        <dbReference type="Proteomes" id="UP000203853"/>
    </source>
</evidence>
<feature type="compositionally biased region" description="Gly residues" evidence="1">
    <location>
        <begin position="391"/>
        <end position="406"/>
    </location>
</feature>
<protein>
    <submittedName>
        <fullName evidence="2">Uncharacterized protein</fullName>
    </submittedName>
</protein>
<evidence type="ECO:0000256" key="1">
    <source>
        <dbReference type="SAM" id="MobiDB-lite"/>
    </source>
</evidence>
<dbReference type="RefSeq" id="YP_009204457.1">
    <property type="nucleotide sequence ID" value="NC_028865.1"/>
</dbReference>
<gene>
    <name evidence="2" type="ORF">TIN2_22</name>
</gene>
<dbReference type="GeneID" id="26630983"/>
<dbReference type="OrthoDB" id="32479at10239"/>
<reference evidence="2 3" key="1">
    <citation type="journal article" date="2015" name="Appl. Environ. Microbiol.">
        <title>Three of a Kind: Genetically Similar Tsukamurella Phages TIN2, TIN3, and TIN4.</title>
        <authorList>
            <person name="Dyson Z.A."/>
            <person name="Tucci J."/>
            <person name="Seviour R.J."/>
            <person name="Petrovski S."/>
        </authorList>
    </citation>
    <scope>NUCLEOTIDE SEQUENCE [LARGE SCALE GENOMIC DNA]</scope>
</reference>
<feature type="compositionally biased region" description="Gly residues" evidence="1">
    <location>
        <begin position="275"/>
        <end position="291"/>
    </location>
</feature>
<dbReference type="KEGG" id="vg:26630983"/>
<accession>A0A0K0N5M8</accession>
<dbReference type="EMBL" id="KR011062">
    <property type="protein sequence ID" value="AKJ71712.1"/>
    <property type="molecule type" value="Genomic_DNA"/>
</dbReference>
<organism evidence="2 3">
    <name type="scientific">Tsukamurella phage TIN2</name>
    <dbReference type="NCBI Taxonomy" id="1636545"/>
    <lineage>
        <taxon>Viruses</taxon>
        <taxon>Duplodnaviria</taxon>
        <taxon>Heunggongvirae</taxon>
        <taxon>Uroviricota</taxon>
        <taxon>Caudoviricetes</taxon>
        <taxon>Tinduovirus</taxon>
        <taxon>Tinduovirus TIN2</taxon>
    </lineage>
</organism>
<feature type="compositionally biased region" description="Polar residues" evidence="1">
    <location>
        <begin position="313"/>
        <end position="326"/>
    </location>
</feature>
<feature type="region of interest" description="Disordered" evidence="1">
    <location>
        <begin position="364"/>
        <end position="407"/>
    </location>
</feature>
<evidence type="ECO:0000313" key="2">
    <source>
        <dbReference type="EMBL" id="AKJ71712.1"/>
    </source>
</evidence>
<proteinExistence type="predicted"/>
<dbReference type="Proteomes" id="UP000203853">
    <property type="component" value="Segment"/>
</dbReference>
<feature type="compositionally biased region" description="Gly residues" evidence="1">
    <location>
        <begin position="241"/>
        <end position="255"/>
    </location>
</feature>
<sequence length="450" mass="45043">MSNLLRPSINTRGGADPALWEKPVNQASKWLCARSGSTPSGKPPMRLLQEGGSITVENNSSQEFLISVFLGDGGSANLGGASGNSTVQISRAGSTITVKCQAQKGTNGTQTFTTSVGADRWSNIYLKCNKYGAFSDQVRVTAMCDFNETKQLIATGSFLGETFVTNGKTFTANSLSGWAWIASTTGGFWGMFGQSSVPITDVKYREAFINNATWDLDINTSQHDWQRPADLKTMRAWIIQAGGGPGGPGGNGGDGGDGRQGDNVQPRGCTSGSSGASGGPGGKGGPGGQNGSPGQNGSAGSSGGFGGMASFSPNTGNPEDYTSCSPGSAGSGGSGGSGGAGGLGGRGRVKQVAFTQAVVPCRVGVRGSTGAPGTRGTDGSDAGTFSSPSSGGPGGDGSPGGPGGATYFGNEDTIDATDISTPTIKFGATEFEHGCGGPGQDGGVVLYLIW</sequence>
<feature type="region of interest" description="Disordered" evidence="1">
    <location>
        <begin position="239"/>
        <end position="345"/>
    </location>
</feature>
<feature type="compositionally biased region" description="Gly residues" evidence="1">
    <location>
        <begin position="329"/>
        <end position="345"/>
    </location>
</feature>